<keyword evidence="3" id="KW-1185">Reference proteome</keyword>
<proteinExistence type="predicted"/>
<protein>
    <submittedName>
        <fullName evidence="2">Uncharacterized protein</fullName>
    </submittedName>
</protein>
<dbReference type="Proteomes" id="UP000316621">
    <property type="component" value="Chromosome 6"/>
</dbReference>
<name>A0A4Y7JXM9_PAPSO</name>
<evidence type="ECO:0000313" key="2">
    <source>
        <dbReference type="EMBL" id="RZC64528.1"/>
    </source>
</evidence>
<reference evidence="2 3" key="1">
    <citation type="journal article" date="2018" name="Science">
        <title>The opium poppy genome and morphinan production.</title>
        <authorList>
            <person name="Guo L."/>
            <person name="Winzer T."/>
            <person name="Yang X."/>
            <person name="Li Y."/>
            <person name="Ning Z."/>
            <person name="He Z."/>
            <person name="Teodor R."/>
            <person name="Lu Y."/>
            <person name="Bowser T.A."/>
            <person name="Graham I.A."/>
            <person name="Ye K."/>
        </authorList>
    </citation>
    <scope>NUCLEOTIDE SEQUENCE [LARGE SCALE GENOMIC DNA]</scope>
    <source>
        <strain evidence="3">cv. HN1</strain>
        <tissue evidence="2">Leaves</tissue>
    </source>
</reference>
<dbReference type="Gramene" id="RZC64528">
    <property type="protein sequence ID" value="RZC64528"/>
    <property type="gene ID" value="C5167_008218"/>
</dbReference>
<dbReference type="EMBL" id="CM010720">
    <property type="protein sequence ID" value="RZC64528.1"/>
    <property type="molecule type" value="Genomic_DNA"/>
</dbReference>
<dbReference type="AlphaFoldDB" id="A0A4Y7JXM9"/>
<gene>
    <name evidence="2" type="ORF">C5167_008218</name>
</gene>
<feature type="region of interest" description="Disordered" evidence="1">
    <location>
        <begin position="127"/>
        <end position="148"/>
    </location>
</feature>
<accession>A0A4Y7JXM9</accession>
<evidence type="ECO:0000313" key="3">
    <source>
        <dbReference type="Proteomes" id="UP000316621"/>
    </source>
</evidence>
<sequence length="148" mass="16151">MELLVLVMQYQQKEWKAGLLIGFSLLQGIIRIASPNKTSTSFISILHTFEWNKTSLDEIREVQNTNKGTKADWPVSGIPNSLAACSVKLIQPSETIQLTGGTFEYVVLVGISWLAFGLLGSGRPSGIVSKRKSAKPLSESGPLAFSKR</sequence>
<organism evidence="2 3">
    <name type="scientific">Papaver somniferum</name>
    <name type="common">Opium poppy</name>
    <dbReference type="NCBI Taxonomy" id="3469"/>
    <lineage>
        <taxon>Eukaryota</taxon>
        <taxon>Viridiplantae</taxon>
        <taxon>Streptophyta</taxon>
        <taxon>Embryophyta</taxon>
        <taxon>Tracheophyta</taxon>
        <taxon>Spermatophyta</taxon>
        <taxon>Magnoliopsida</taxon>
        <taxon>Ranunculales</taxon>
        <taxon>Papaveraceae</taxon>
        <taxon>Papaveroideae</taxon>
        <taxon>Papaver</taxon>
    </lineage>
</organism>
<evidence type="ECO:0000256" key="1">
    <source>
        <dbReference type="SAM" id="MobiDB-lite"/>
    </source>
</evidence>